<evidence type="ECO:0000256" key="1">
    <source>
        <dbReference type="SAM" id="Coils"/>
    </source>
</evidence>
<dbReference type="PANTHER" id="PTHR43977">
    <property type="entry name" value="STRUCTURAL MAINTENANCE OF CHROMOSOMES PROTEIN 3"/>
    <property type="match status" value="1"/>
</dbReference>
<evidence type="ECO:0000313" key="4">
    <source>
        <dbReference type="Proteomes" id="UP000320146"/>
    </source>
</evidence>
<feature type="coiled-coil region" evidence="1">
    <location>
        <begin position="170"/>
        <end position="214"/>
    </location>
</feature>
<name>A0A520MT12_9GAMM</name>
<dbReference type="Proteomes" id="UP000320146">
    <property type="component" value="Unassembled WGS sequence"/>
</dbReference>
<protein>
    <recommendedName>
        <fullName evidence="2">RecF/RecN/SMC N-terminal domain-containing protein</fullName>
    </recommendedName>
</protein>
<sequence>MRLKSLKLAGFKSFVDPIEIDFPGIMCGIVGPNGCGKSNIIDAIKWVKGELSAKSLRSESLQDVIFNGSDSRKPVSHCSVELSFDNSENFLGGEYLNFDEVSVKREMGRDGQSTYFINNTVARRRDVQDLFLGTGLGGNSYAIIEQGIISSLVGAKPEELRSYVEEAAGISKYKERKRETESRIRRTSENISRLKDLEDEVKRSIRRLKAEANLTSRYKKLRIKEQEFQKFIVNEDLKALLASMNESQKENDSIDKDLEKIDGDRLNFVAKRDVVKTKLMEGLKQLEEEQRSFFEAGAKISLVEEKERAVNIRINDLINEEKKNLGNLDDLSKELGSSASKIDELDASVVEQIKTDAKKALTRLESKLTNKDQENLTDSFKSFWQKGYEHGQGQSGDASEKIESLKKQFSARNQQIISDIDALKKDLNKEKSELTSFIELRKNQELKVMQLKASQDSSNEELRNHESEITKLETEKDRIVHQRNEKELNKRSIEIEVKEKQEKLNSFEDIKDIEGERADIVLDLEKLQKRIMNLGPINFAAPETLEAEVQRKEVLSGQIEELEVSLNKLDEAIKKIDRESNKSFHDCLNSVNKHLEEMFPKLFGGGFCKLDLLDKTEDSGLMLMARLPGKKNTKLSQLSGGEKALTALALVFSLFSINPAPFCLLDEVDAPLDDENTSRFINLVNEMSEKVQFIFVTHNKISMEKSTHLLGVTMRDLGVSKVVSVDVEQAMELAQS</sequence>
<dbReference type="SUPFAM" id="SSF52540">
    <property type="entry name" value="P-loop containing nucleoside triphosphate hydrolases"/>
    <property type="match status" value="1"/>
</dbReference>
<proteinExistence type="predicted"/>
<organism evidence="3 4">
    <name type="scientific">SAR86 cluster bacterium</name>
    <dbReference type="NCBI Taxonomy" id="2030880"/>
    <lineage>
        <taxon>Bacteria</taxon>
        <taxon>Pseudomonadati</taxon>
        <taxon>Pseudomonadota</taxon>
        <taxon>Gammaproteobacteria</taxon>
        <taxon>SAR86 cluster</taxon>
    </lineage>
</organism>
<feature type="domain" description="RecF/RecN/SMC N-terminal" evidence="2">
    <location>
        <begin position="3"/>
        <end position="720"/>
    </location>
</feature>
<evidence type="ECO:0000259" key="2">
    <source>
        <dbReference type="Pfam" id="PF02463"/>
    </source>
</evidence>
<accession>A0A520MT12</accession>
<dbReference type="AlphaFoldDB" id="A0A520MT12"/>
<dbReference type="InterPro" id="IPR003395">
    <property type="entry name" value="RecF/RecN/SMC_N"/>
</dbReference>
<dbReference type="Gene3D" id="3.40.50.300">
    <property type="entry name" value="P-loop containing nucleotide triphosphate hydrolases"/>
    <property type="match status" value="2"/>
</dbReference>
<dbReference type="EMBL" id="SHBL01000009">
    <property type="protein sequence ID" value="RZO24334.1"/>
    <property type="molecule type" value="Genomic_DNA"/>
</dbReference>
<reference evidence="3 4" key="1">
    <citation type="submission" date="2019-02" db="EMBL/GenBank/DDBJ databases">
        <title>Prokaryotic population dynamics and viral predation in marine succession experiment using metagenomics: the confinement effect.</title>
        <authorList>
            <person name="Haro-Moreno J.M."/>
            <person name="Rodriguez-Valera F."/>
            <person name="Lopez-Perez M."/>
        </authorList>
    </citation>
    <scope>NUCLEOTIDE SEQUENCE [LARGE SCALE GENOMIC DNA]</scope>
    <source>
        <strain evidence="3">MED-G166</strain>
    </source>
</reference>
<comment type="caution">
    <text evidence="3">The sequence shown here is derived from an EMBL/GenBank/DDBJ whole genome shotgun (WGS) entry which is preliminary data.</text>
</comment>
<dbReference type="InterPro" id="IPR027417">
    <property type="entry name" value="P-loop_NTPase"/>
</dbReference>
<feature type="coiled-coil region" evidence="1">
    <location>
        <begin position="413"/>
        <end position="582"/>
    </location>
</feature>
<evidence type="ECO:0000313" key="3">
    <source>
        <dbReference type="EMBL" id="RZO24334.1"/>
    </source>
</evidence>
<keyword evidence="1" id="KW-0175">Coiled coil</keyword>
<gene>
    <name evidence="3" type="ORF">EVA99_01770</name>
</gene>
<dbReference type="Pfam" id="PF02463">
    <property type="entry name" value="SMC_N"/>
    <property type="match status" value="1"/>
</dbReference>